<dbReference type="InterPro" id="IPR027791">
    <property type="entry name" value="Galactosyl_T_C"/>
</dbReference>
<comment type="caution">
    <text evidence="6">The sequence shown here is derived from an EMBL/GenBank/DDBJ whole genome shotgun (WGS) entry which is preliminary data.</text>
</comment>
<evidence type="ECO:0000256" key="2">
    <source>
        <dbReference type="ARBA" id="ARBA00006739"/>
    </source>
</evidence>
<evidence type="ECO:0000259" key="5">
    <source>
        <dbReference type="Pfam" id="PF02709"/>
    </source>
</evidence>
<feature type="domain" description="Galactosyltransferase C-terminal" evidence="5">
    <location>
        <begin position="163"/>
        <end position="219"/>
    </location>
</feature>
<name>A0A542EBY9_9MICO</name>
<keyword evidence="3" id="KW-0328">Glycosyltransferase</keyword>
<evidence type="ECO:0000313" key="6">
    <source>
        <dbReference type="EMBL" id="TQJ12825.1"/>
    </source>
</evidence>
<protein>
    <submittedName>
        <fullName evidence="6">GT2 family glycosyltransferase</fullName>
    </submittedName>
</protein>
<organism evidence="6 7">
    <name type="scientific">Yimella lutea</name>
    <dbReference type="NCBI Taxonomy" id="587872"/>
    <lineage>
        <taxon>Bacteria</taxon>
        <taxon>Bacillati</taxon>
        <taxon>Actinomycetota</taxon>
        <taxon>Actinomycetes</taxon>
        <taxon>Micrococcales</taxon>
        <taxon>Dermacoccaceae</taxon>
        <taxon>Yimella</taxon>
    </lineage>
</organism>
<dbReference type="Proteomes" id="UP000320806">
    <property type="component" value="Unassembled WGS sequence"/>
</dbReference>
<evidence type="ECO:0000313" key="7">
    <source>
        <dbReference type="Proteomes" id="UP000320806"/>
    </source>
</evidence>
<comment type="similarity">
    <text evidence="2">Belongs to the glycosyltransferase 2 family.</text>
</comment>
<gene>
    <name evidence="6" type="ORF">FB459_0191</name>
</gene>
<dbReference type="Gene3D" id="3.90.550.10">
    <property type="entry name" value="Spore Coat Polysaccharide Biosynthesis Protein SpsA, Chain A"/>
    <property type="match status" value="1"/>
</dbReference>
<evidence type="ECO:0000256" key="3">
    <source>
        <dbReference type="ARBA" id="ARBA00022676"/>
    </source>
</evidence>
<accession>A0A542EBY9</accession>
<sequence>MTVAVLTIAHGRHDHLRGLLAGCRRSDRAPDMVIVVAMSDPDIEDLAQDAWPGAIVEHLPTVDGALPLAAARNRAAQTAISRGATALVFLDVDCVPSPGLIGTYASAMEEATEPSVLAGDVAYLPEHERPYPAGELDRLAKPHPARPVLEPAQSREADDVRLFWSLSFALSADSWTAIGGFDERYVGYGGEDTDFALRLQAAGASLVWVGGARAYHQFHENRMPPVHHLDDIVRNARIFHSTWGRWPMEGWLREFDRLGLVRFDGETLSGL</sequence>
<keyword evidence="7" id="KW-1185">Reference proteome</keyword>
<keyword evidence="4 6" id="KW-0808">Transferase</keyword>
<reference evidence="6 7" key="1">
    <citation type="submission" date="2019-06" db="EMBL/GenBank/DDBJ databases">
        <title>Sequencing the genomes of 1000 actinobacteria strains.</title>
        <authorList>
            <person name="Klenk H.-P."/>
        </authorList>
    </citation>
    <scope>NUCLEOTIDE SEQUENCE [LARGE SCALE GENOMIC DNA]</scope>
    <source>
        <strain evidence="6 7">DSM 19828</strain>
    </source>
</reference>
<dbReference type="Pfam" id="PF02709">
    <property type="entry name" value="Glyco_transf_7C"/>
    <property type="match status" value="1"/>
</dbReference>
<dbReference type="RefSeq" id="WP_141927136.1">
    <property type="nucleotide sequence ID" value="NZ_BAABCI010000004.1"/>
</dbReference>
<proteinExistence type="inferred from homology"/>
<dbReference type="PANTHER" id="PTHR43179:SF12">
    <property type="entry name" value="GALACTOFURANOSYLTRANSFERASE GLFT2"/>
    <property type="match status" value="1"/>
</dbReference>
<dbReference type="PANTHER" id="PTHR43179">
    <property type="entry name" value="RHAMNOSYLTRANSFERASE WBBL"/>
    <property type="match status" value="1"/>
</dbReference>
<evidence type="ECO:0000256" key="4">
    <source>
        <dbReference type="ARBA" id="ARBA00022679"/>
    </source>
</evidence>
<dbReference type="EMBL" id="VFMO01000001">
    <property type="protein sequence ID" value="TQJ12825.1"/>
    <property type="molecule type" value="Genomic_DNA"/>
</dbReference>
<dbReference type="AlphaFoldDB" id="A0A542EBY9"/>
<dbReference type="InterPro" id="IPR029044">
    <property type="entry name" value="Nucleotide-diphossugar_trans"/>
</dbReference>
<comment type="pathway">
    <text evidence="1">Cell wall biogenesis; cell wall polysaccharide biosynthesis.</text>
</comment>
<dbReference type="OrthoDB" id="6653642at2"/>
<dbReference type="GO" id="GO:0016757">
    <property type="term" value="F:glycosyltransferase activity"/>
    <property type="evidence" value="ECO:0007669"/>
    <property type="project" value="UniProtKB-KW"/>
</dbReference>
<dbReference type="SUPFAM" id="SSF53448">
    <property type="entry name" value="Nucleotide-diphospho-sugar transferases"/>
    <property type="match status" value="1"/>
</dbReference>
<evidence type="ECO:0000256" key="1">
    <source>
        <dbReference type="ARBA" id="ARBA00004776"/>
    </source>
</evidence>
<dbReference type="CDD" id="cd00761">
    <property type="entry name" value="Glyco_tranf_GTA_type"/>
    <property type="match status" value="1"/>
</dbReference>